<sequence>MEALEEWVGPLLAKLSAKERLKLAKGVATDLRRSQVARIKSQKNPDGSKFKARKPRKKYQPKNDPVRFLYKKPGGALREANMVSWQDEGLRMTGYDREVNAIRTFRRDRIETWLKPTSGGSDAGKLRSQQGRIRDKAMFNKLRTTKYLKVKGSSSAATVAFYGGIANIARVHQFGLRDRVSPDGPQVNYAQRELLGFSTHDREMIMESVLNHLDQI</sequence>
<reference evidence="2 3" key="1">
    <citation type="submission" date="2024-10" db="EMBL/GenBank/DDBJ databases">
        <title>The Natural Products Discovery Center: Release of the First 8490 Sequenced Strains for Exploring Actinobacteria Biosynthetic Diversity.</title>
        <authorList>
            <person name="Kalkreuter E."/>
            <person name="Kautsar S.A."/>
            <person name="Yang D."/>
            <person name="Bader C.D."/>
            <person name="Teijaro C.N."/>
            <person name="Fluegel L."/>
            <person name="Davis C.M."/>
            <person name="Simpson J.R."/>
            <person name="Lauterbach L."/>
            <person name="Steele A.D."/>
            <person name="Gui C."/>
            <person name="Meng S."/>
            <person name="Li G."/>
            <person name="Viehrig K."/>
            <person name="Ye F."/>
            <person name="Su P."/>
            <person name="Kiefer A.F."/>
            <person name="Nichols A."/>
            <person name="Cepeda A.J."/>
            <person name="Yan W."/>
            <person name="Fan B."/>
            <person name="Jiang Y."/>
            <person name="Adhikari A."/>
            <person name="Zheng C.-J."/>
            <person name="Schuster L."/>
            <person name="Cowan T.M."/>
            <person name="Smanski M.J."/>
            <person name="Chevrette M.G."/>
            <person name="De Carvalho L.P.S."/>
            <person name="Shen B."/>
        </authorList>
    </citation>
    <scope>NUCLEOTIDE SEQUENCE [LARGE SCALE GENOMIC DNA]</scope>
    <source>
        <strain evidence="2 3">NPDC077409</strain>
    </source>
</reference>
<dbReference type="Proteomes" id="UP001614338">
    <property type="component" value="Unassembled WGS sequence"/>
</dbReference>
<dbReference type="RefSeq" id="WP_399842334.1">
    <property type="nucleotide sequence ID" value="NZ_JBITWC010000004.1"/>
</dbReference>
<accession>A0ABW8BPF9</accession>
<dbReference type="InterPro" id="IPR006522">
    <property type="entry name" value="Phage_virion_morphogenesis"/>
</dbReference>
<dbReference type="NCBIfam" id="TIGR01635">
    <property type="entry name" value="tail_comp_S"/>
    <property type="match status" value="1"/>
</dbReference>
<evidence type="ECO:0000313" key="3">
    <source>
        <dbReference type="Proteomes" id="UP001614338"/>
    </source>
</evidence>
<name>A0ABW8BPF9_9GAMM</name>
<evidence type="ECO:0000313" key="2">
    <source>
        <dbReference type="EMBL" id="MFI8749091.1"/>
    </source>
</evidence>
<proteinExistence type="predicted"/>
<comment type="caution">
    <text evidence="2">The sequence shown here is derived from an EMBL/GenBank/DDBJ whole genome shotgun (WGS) entry which is preliminary data.</text>
</comment>
<keyword evidence="3" id="KW-1185">Reference proteome</keyword>
<feature type="region of interest" description="Disordered" evidence="1">
    <location>
        <begin position="34"/>
        <end position="65"/>
    </location>
</feature>
<feature type="compositionally biased region" description="Basic residues" evidence="1">
    <location>
        <begin position="50"/>
        <end position="60"/>
    </location>
</feature>
<dbReference type="Pfam" id="PF05069">
    <property type="entry name" value="Phage_tail_S"/>
    <property type="match status" value="2"/>
</dbReference>
<organism evidence="2 3">
    <name type="scientific">Vreelandella lionensis</name>
    <dbReference type="NCBI Taxonomy" id="1144478"/>
    <lineage>
        <taxon>Bacteria</taxon>
        <taxon>Pseudomonadati</taxon>
        <taxon>Pseudomonadota</taxon>
        <taxon>Gammaproteobacteria</taxon>
        <taxon>Oceanospirillales</taxon>
        <taxon>Halomonadaceae</taxon>
        <taxon>Vreelandella</taxon>
    </lineage>
</organism>
<protein>
    <submittedName>
        <fullName evidence="2">Phage virion morphogenesis protein</fullName>
    </submittedName>
</protein>
<evidence type="ECO:0000256" key="1">
    <source>
        <dbReference type="SAM" id="MobiDB-lite"/>
    </source>
</evidence>
<gene>
    <name evidence="2" type="ORF">ACIGG6_03645</name>
</gene>
<dbReference type="EMBL" id="JBITWC010000004">
    <property type="protein sequence ID" value="MFI8749091.1"/>
    <property type="molecule type" value="Genomic_DNA"/>
</dbReference>